<dbReference type="GO" id="GO:0005634">
    <property type="term" value="C:nucleus"/>
    <property type="evidence" value="ECO:0007669"/>
    <property type="project" value="TreeGrafter"/>
</dbReference>
<dbReference type="Gene3D" id="1.10.510.10">
    <property type="entry name" value="Transferase(Phosphotransferase) domain 1"/>
    <property type="match status" value="1"/>
</dbReference>
<organism evidence="4 5">
    <name type="scientific">Smittium mucronatum</name>
    <dbReference type="NCBI Taxonomy" id="133383"/>
    <lineage>
        <taxon>Eukaryota</taxon>
        <taxon>Fungi</taxon>
        <taxon>Fungi incertae sedis</taxon>
        <taxon>Zoopagomycota</taxon>
        <taxon>Kickxellomycotina</taxon>
        <taxon>Harpellomycetes</taxon>
        <taxon>Harpellales</taxon>
        <taxon>Legeriomycetaceae</taxon>
        <taxon>Smittium</taxon>
    </lineage>
</organism>
<dbReference type="EMBL" id="LSSL01003781">
    <property type="protein sequence ID" value="OLY80099.1"/>
    <property type="molecule type" value="Genomic_DNA"/>
</dbReference>
<keyword evidence="2" id="KW-0067">ATP-binding</keyword>
<evidence type="ECO:0000259" key="3">
    <source>
        <dbReference type="PROSITE" id="PS50011"/>
    </source>
</evidence>
<dbReference type="SUPFAM" id="SSF56112">
    <property type="entry name" value="Protein kinase-like (PK-like)"/>
    <property type="match status" value="1"/>
</dbReference>
<keyword evidence="4" id="KW-0132">Cell division</keyword>
<evidence type="ECO:0000256" key="1">
    <source>
        <dbReference type="ARBA" id="ARBA00022741"/>
    </source>
</evidence>
<comment type="caution">
    <text evidence="4">The sequence shown here is derived from an EMBL/GenBank/DDBJ whole genome shotgun (WGS) entry which is preliminary data.</text>
</comment>
<dbReference type="GO" id="GO:0005524">
    <property type="term" value="F:ATP binding"/>
    <property type="evidence" value="ECO:0007669"/>
    <property type="project" value="UniProtKB-KW"/>
</dbReference>
<dbReference type="InterPro" id="IPR000719">
    <property type="entry name" value="Prot_kinase_dom"/>
</dbReference>
<dbReference type="OrthoDB" id="1732493at2759"/>
<reference evidence="4 5" key="1">
    <citation type="journal article" date="2016" name="Mol. Biol. Evol.">
        <title>Genome-Wide Survey of Gut Fungi (Harpellales) Reveals the First Horizontally Transferred Ubiquitin Gene from a Mosquito Host.</title>
        <authorList>
            <person name="Wang Y."/>
            <person name="White M.M."/>
            <person name="Kvist S."/>
            <person name="Moncalvo J.M."/>
        </authorList>
    </citation>
    <scope>NUCLEOTIDE SEQUENCE [LARGE SCALE GENOMIC DNA]</scope>
    <source>
        <strain evidence="4 5">ALG-7-W6</strain>
    </source>
</reference>
<name>A0A1R0GT94_9FUNG</name>
<proteinExistence type="predicted"/>
<dbReference type="GO" id="GO:0051301">
    <property type="term" value="P:cell division"/>
    <property type="evidence" value="ECO:0007669"/>
    <property type="project" value="UniProtKB-KW"/>
</dbReference>
<keyword evidence="4" id="KW-0131">Cell cycle</keyword>
<dbReference type="PROSITE" id="PS50011">
    <property type="entry name" value="PROTEIN_KINASE_DOM"/>
    <property type="match status" value="1"/>
</dbReference>
<dbReference type="GO" id="GO:0004674">
    <property type="term" value="F:protein serine/threonine kinase activity"/>
    <property type="evidence" value="ECO:0007669"/>
    <property type="project" value="TreeGrafter"/>
</dbReference>
<keyword evidence="5" id="KW-1185">Reference proteome</keyword>
<evidence type="ECO:0000256" key="2">
    <source>
        <dbReference type="ARBA" id="ARBA00022840"/>
    </source>
</evidence>
<gene>
    <name evidence="4" type="ORF">AYI68_g5813</name>
</gene>
<feature type="domain" description="Protein kinase" evidence="3">
    <location>
        <begin position="1"/>
        <end position="140"/>
    </location>
</feature>
<dbReference type="STRING" id="133383.A0A1R0GT94"/>
<dbReference type="Proteomes" id="UP000187455">
    <property type="component" value="Unassembled WGS sequence"/>
</dbReference>
<dbReference type="AlphaFoldDB" id="A0A1R0GT94"/>
<dbReference type="InterPro" id="IPR050108">
    <property type="entry name" value="CDK"/>
</dbReference>
<dbReference type="PANTHER" id="PTHR24056">
    <property type="entry name" value="CELL DIVISION PROTEIN KINASE"/>
    <property type="match status" value="1"/>
</dbReference>
<sequence length="144" mass="16029">MGSNKYGPDIDMWSIGCIFGEMVTGRALFPGVSVHDELLRIFKILGTPIETSSDGQFTDGQAAPDIDEFRVWPGVSQLPDWKPDFPEYSRIPLAPLLPKLNTTGIDLFQKLLAYPPSARISALHALERKFHNSCIPPPYLVFNV</sequence>
<dbReference type="Pfam" id="PF00069">
    <property type="entry name" value="Pkinase"/>
    <property type="match status" value="1"/>
</dbReference>
<keyword evidence="1" id="KW-0547">Nucleotide-binding</keyword>
<protein>
    <submittedName>
        <fullName evidence="4">Cell division control protein 2-like protein</fullName>
    </submittedName>
</protein>
<evidence type="ECO:0000313" key="5">
    <source>
        <dbReference type="Proteomes" id="UP000187455"/>
    </source>
</evidence>
<accession>A0A1R0GT94</accession>
<evidence type="ECO:0000313" key="4">
    <source>
        <dbReference type="EMBL" id="OLY80099.1"/>
    </source>
</evidence>
<dbReference type="InterPro" id="IPR011009">
    <property type="entry name" value="Kinase-like_dom_sf"/>
</dbReference>